<dbReference type="EMBL" id="JH817484">
    <property type="protein sequence ID" value="EKC30883.1"/>
    <property type="molecule type" value="Genomic_DNA"/>
</dbReference>
<sequence>MRAYSLFLRTDWRISLETAGKENKEGNLKCLLHFAIIQANKFGQPNGQNLETIEDQESEPQESPKKRAKTSSPEKILQLEKSHNKDDMEVENVKEKNQAVMKKVEKKSDSKPKNFTKGTDLLYVVHFEQFNQEIGQTFPANFDEQRVTPKDYFDLMLSPGTIWDFIRNTVIHDGKWDKEEKTVCAAFQDDVYQLLNAVASSLLLRVIDEGLSTAKMKKILKDCPSPPPETTLFALQRIRGKVSALEEADNSRDNKEAIAKLTFSTESGQDPGTLYFYRNLLNHRGVKGEFLIWSEFSLKQ</sequence>
<protein>
    <submittedName>
        <fullName evidence="2">Uncharacterized protein</fullName>
    </submittedName>
</protein>
<dbReference type="AlphaFoldDB" id="K1QA99"/>
<feature type="region of interest" description="Disordered" evidence="1">
    <location>
        <begin position="45"/>
        <end position="86"/>
    </location>
</feature>
<feature type="compositionally biased region" description="Basic and acidic residues" evidence="1">
    <location>
        <begin position="77"/>
        <end position="86"/>
    </location>
</feature>
<dbReference type="HOGENOM" id="CLU_928269_0_0_1"/>
<evidence type="ECO:0000313" key="2">
    <source>
        <dbReference type="EMBL" id="EKC30883.1"/>
    </source>
</evidence>
<reference evidence="2" key="1">
    <citation type="journal article" date="2012" name="Nature">
        <title>The oyster genome reveals stress adaptation and complexity of shell formation.</title>
        <authorList>
            <person name="Zhang G."/>
            <person name="Fang X."/>
            <person name="Guo X."/>
            <person name="Li L."/>
            <person name="Luo R."/>
            <person name="Xu F."/>
            <person name="Yang P."/>
            <person name="Zhang L."/>
            <person name="Wang X."/>
            <person name="Qi H."/>
            <person name="Xiong Z."/>
            <person name="Que H."/>
            <person name="Xie Y."/>
            <person name="Holland P.W."/>
            <person name="Paps J."/>
            <person name="Zhu Y."/>
            <person name="Wu F."/>
            <person name="Chen Y."/>
            <person name="Wang J."/>
            <person name="Peng C."/>
            <person name="Meng J."/>
            <person name="Yang L."/>
            <person name="Liu J."/>
            <person name="Wen B."/>
            <person name="Zhang N."/>
            <person name="Huang Z."/>
            <person name="Zhu Q."/>
            <person name="Feng Y."/>
            <person name="Mount A."/>
            <person name="Hedgecock D."/>
            <person name="Xu Z."/>
            <person name="Liu Y."/>
            <person name="Domazet-Loso T."/>
            <person name="Du Y."/>
            <person name="Sun X."/>
            <person name="Zhang S."/>
            <person name="Liu B."/>
            <person name="Cheng P."/>
            <person name="Jiang X."/>
            <person name="Li J."/>
            <person name="Fan D."/>
            <person name="Wang W."/>
            <person name="Fu W."/>
            <person name="Wang T."/>
            <person name="Wang B."/>
            <person name="Zhang J."/>
            <person name="Peng Z."/>
            <person name="Li Y."/>
            <person name="Li N."/>
            <person name="Wang J."/>
            <person name="Chen M."/>
            <person name="He Y."/>
            <person name="Tan F."/>
            <person name="Song X."/>
            <person name="Zheng Q."/>
            <person name="Huang R."/>
            <person name="Yang H."/>
            <person name="Du X."/>
            <person name="Chen L."/>
            <person name="Yang M."/>
            <person name="Gaffney P.M."/>
            <person name="Wang S."/>
            <person name="Luo L."/>
            <person name="She Z."/>
            <person name="Ming Y."/>
            <person name="Huang W."/>
            <person name="Zhang S."/>
            <person name="Huang B."/>
            <person name="Zhang Y."/>
            <person name="Qu T."/>
            <person name="Ni P."/>
            <person name="Miao G."/>
            <person name="Wang J."/>
            <person name="Wang Q."/>
            <person name="Steinberg C.E."/>
            <person name="Wang H."/>
            <person name="Li N."/>
            <person name="Qian L."/>
            <person name="Zhang G."/>
            <person name="Li Y."/>
            <person name="Yang H."/>
            <person name="Liu X."/>
            <person name="Wang J."/>
            <person name="Yin Y."/>
            <person name="Wang J."/>
        </authorList>
    </citation>
    <scope>NUCLEOTIDE SEQUENCE [LARGE SCALE GENOMIC DNA]</scope>
    <source>
        <strain evidence="2">05x7-T-G4-1.051#20</strain>
    </source>
</reference>
<name>K1QA99_MAGGI</name>
<dbReference type="InParanoid" id="K1QA99"/>
<accession>K1QA99</accession>
<evidence type="ECO:0000256" key="1">
    <source>
        <dbReference type="SAM" id="MobiDB-lite"/>
    </source>
</evidence>
<proteinExistence type="predicted"/>
<gene>
    <name evidence="2" type="ORF">CGI_10028563</name>
</gene>
<organism evidence="2">
    <name type="scientific">Magallana gigas</name>
    <name type="common">Pacific oyster</name>
    <name type="synonym">Crassostrea gigas</name>
    <dbReference type="NCBI Taxonomy" id="29159"/>
    <lineage>
        <taxon>Eukaryota</taxon>
        <taxon>Metazoa</taxon>
        <taxon>Spiralia</taxon>
        <taxon>Lophotrochozoa</taxon>
        <taxon>Mollusca</taxon>
        <taxon>Bivalvia</taxon>
        <taxon>Autobranchia</taxon>
        <taxon>Pteriomorphia</taxon>
        <taxon>Ostreida</taxon>
        <taxon>Ostreoidea</taxon>
        <taxon>Ostreidae</taxon>
        <taxon>Magallana</taxon>
    </lineage>
</organism>